<reference evidence="2" key="1">
    <citation type="submission" date="2023-04" db="EMBL/GenBank/DDBJ databases">
        <authorList>
            <person name="Vijverberg K."/>
            <person name="Xiong W."/>
            <person name="Schranz E."/>
        </authorList>
    </citation>
    <scope>NUCLEOTIDE SEQUENCE</scope>
</reference>
<feature type="compositionally biased region" description="Polar residues" evidence="1">
    <location>
        <begin position="65"/>
        <end position="81"/>
    </location>
</feature>
<evidence type="ECO:0000313" key="3">
    <source>
        <dbReference type="Proteomes" id="UP001177003"/>
    </source>
</evidence>
<proteinExistence type="predicted"/>
<evidence type="ECO:0000256" key="1">
    <source>
        <dbReference type="SAM" id="MobiDB-lite"/>
    </source>
</evidence>
<name>A0AA36A238_LACSI</name>
<organism evidence="2 3">
    <name type="scientific">Lactuca saligna</name>
    <name type="common">Willowleaf lettuce</name>
    <dbReference type="NCBI Taxonomy" id="75948"/>
    <lineage>
        <taxon>Eukaryota</taxon>
        <taxon>Viridiplantae</taxon>
        <taxon>Streptophyta</taxon>
        <taxon>Embryophyta</taxon>
        <taxon>Tracheophyta</taxon>
        <taxon>Spermatophyta</taxon>
        <taxon>Magnoliopsida</taxon>
        <taxon>eudicotyledons</taxon>
        <taxon>Gunneridae</taxon>
        <taxon>Pentapetalae</taxon>
        <taxon>asterids</taxon>
        <taxon>campanulids</taxon>
        <taxon>Asterales</taxon>
        <taxon>Asteraceae</taxon>
        <taxon>Cichorioideae</taxon>
        <taxon>Cichorieae</taxon>
        <taxon>Lactucinae</taxon>
        <taxon>Lactuca</taxon>
    </lineage>
</organism>
<gene>
    <name evidence="2" type="ORF">LSALG_LOCUS40373</name>
</gene>
<dbReference type="AlphaFoldDB" id="A0AA36A238"/>
<evidence type="ECO:0000313" key="2">
    <source>
        <dbReference type="EMBL" id="CAI9301852.1"/>
    </source>
</evidence>
<sequence length="209" mass="23768">MDWRRLAIRTLSPCTVPSKSRCFLRSLQHLPALLLTTYTCIADLRQLQPPSSPSLLPGNPPNRSTLHQRSPKSTLLRTQPIINHPSPSSHRRRRGRRSHRPHAHLASLSTKCVLILSSTVPSPWVNTDGPPYSYLNDSIYWFLIQMSSTVCPSSASFFALDFYHISSTTSSSNQRLGVLPIHSHFEINQPRLRCWERRGIRTLKLSIQV</sequence>
<keyword evidence="3" id="KW-1185">Reference proteome</keyword>
<feature type="region of interest" description="Disordered" evidence="1">
    <location>
        <begin position="51"/>
        <end position="103"/>
    </location>
</feature>
<accession>A0AA36A238</accession>
<protein>
    <submittedName>
        <fullName evidence="2">Uncharacterized protein</fullName>
    </submittedName>
</protein>
<feature type="compositionally biased region" description="Low complexity" evidence="1">
    <location>
        <begin position="51"/>
        <end position="64"/>
    </location>
</feature>
<feature type="compositionally biased region" description="Basic residues" evidence="1">
    <location>
        <begin position="89"/>
        <end position="103"/>
    </location>
</feature>
<dbReference type="Proteomes" id="UP001177003">
    <property type="component" value="Chromosome 9"/>
</dbReference>
<dbReference type="EMBL" id="OX465085">
    <property type="protein sequence ID" value="CAI9301852.1"/>
    <property type="molecule type" value="Genomic_DNA"/>
</dbReference>